<dbReference type="PANTHER" id="PTHR31635:SF196">
    <property type="entry name" value="REVERSE TRANSCRIPTASE DOMAIN-CONTAINING PROTEIN-RELATED"/>
    <property type="match status" value="1"/>
</dbReference>
<dbReference type="PROSITE" id="PS50878">
    <property type="entry name" value="RT_POL"/>
    <property type="match status" value="1"/>
</dbReference>
<evidence type="ECO:0000313" key="2">
    <source>
        <dbReference type="EMBL" id="GKU93956.1"/>
    </source>
</evidence>
<evidence type="ECO:0000313" key="3">
    <source>
        <dbReference type="Proteomes" id="UP001054252"/>
    </source>
</evidence>
<keyword evidence="3" id="KW-1185">Reference proteome</keyword>
<name>A0AAV5I369_9ROSI</name>
<protein>
    <recommendedName>
        <fullName evidence="1">Reverse transcriptase domain-containing protein</fullName>
    </recommendedName>
</protein>
<dbReference type="AlphaFoldDB" id="A0AAV5I369"/>
<dbReference type="EMBL" id="BPVZ01000007">
    <property type="protein sequence ID" value="GKU93956.1"/>
    <property type="molecule type" value="Genomic_DNA"/>
</dbReference>
<dbReference type="CDD" id="cd01650">
    <property type="entry name" value="RT_nLTR_like"/>
    <property type="match status" value="1"/>
</dbReference>
<dbReference type="InterPro" id="IPR000477">
    <property type="entry name" value="RT_dom"/>
</dbReference>
<comment type="caution">
    <text evidence="2">The sequence shown here is derived from an EMBL/GenBank/DDBJ whole genome shotgun (WGS) entry which is preliminary data.</text>
</comment>
<proteinExistence type="predicted"/>
<sequence>MLHGIRFQGTWIDDPAQVKKIVRDHFSSQFSSQPQLRPSLQHLQFNKLSDMDREMLEVEFTIEEIREAVSSCASDKAPRPDGFNFHFIKSIWETIEGDIINFVNEFHQNGRLVRGLNASYITLVPKKKNPTTLQEYRPITMVGCLYKILAKILSNRLKKVIGKIINSSQSAFLEGRQLVDGDLTLNELVHYLKMKKKKELLFKADFEKAFDSVNWNYLDSMHFNMGFGDKWRSWMKECLSSASFSILVNGSPTPEFKMQRGLRQGDPLSPYLFLIAAEGLHALLYEAERKNLLEGVDINENLSISHLQFVDDTVLIGDASLKSIRAFKFLLRWFEMVSGLKINFGKNILYGINTEERVCLDKSKGGLSIPNLALRNSTLLGKWWCKFYDDDENGKLWKKIIVSKHYEGAPIDSITNTIHSRLSPLWKDILSIGRDDERASACFIDGFIQKLGDGSKTRFWKDVWLGNSPLMVDFPRLFNLTRSKDLLVADLKQPNIDGWAFQWRRPPFGRELDELGVLENILEKVFIPYDRADQVTWKHNLVGYSTKHAYRFLEISSSCLDKSYWKIIWSPFTPSKKTSIISLPLAIVLKMFGSGFATGGGSFYSYCKCSLANYRALFTYRCQEIMELLGFIYSHHNMDNLVLQKWYCVQ</sequence>
<dbReference type="SUPFAM" id="SSF56672">
    <property type="entry name" value="DNA/RNA polymerases"/>
    <property type="match status" value="1"/>
</dbReference>
<evidence type="ECO:0000259" key="1">
    <source>
        <dbReference type="PROSITE" id="PS50878"/>
    </source>
</evidence>
<accession>A0AAV5I369</accession>
<reference evidence="2 3" key="1">
    <citation type="journal article" date="2021" name="Commun. Biol.">
        <title>The genome of Shorea leprosula (Dipterocarpaceae) highlights the ecological relevance of drought in aseasonal tropical rainforests.</title>
        <authorList>
            <person name="Ng K.K.S."/>
            <person name="Kobayashi M.J."/>
            <person name="Fawcett J.A."/>
            <person name="Hatakeyama M."/>
            <person name="Paape T."/>
            <person name="Ng C.H."/>
            <person name="Ang C.C."/>
            <person name="Tnah L.H."/>
            <person name="Lee C.T."/>
            <person name="Nishiyama T."/>
            <person name="Sese J."/>
            <person name="O'Brien M.J."/>
            <person name="Copetti D."/>
            <person name="Mohd Noor M.I."/>
            <person name="Ong R.C."/>
            <person name="Putra M."/>
            <person name="Sireger I.Z."/>
            <person name="Indrioko S."/>
            <person name="Kosugi Y."/>
            <person name="Izuno A."/>
            <person name="Isagi Y."/>
            <person name="Lee S.L."/>
            <person name="Shimizu K.K."/>
        </authorList>
    </citation>
    <scope>NUCLEOTIDE SEQUENCE [LARGE SCALE GENOMIC DNA]</scope>
    <source>
        <strain evidence="2">214</strain>
    </source>
</reference>
<dbReference type="Pfam" id="PF00078">
    <property type="entry name" value="RVT_1"/>
    <property type="match status" value="1"/>
</dbReference>
<organism evidence="2 3">
    <name type="scientific">Rubroshorea leprosula</name>
    <dbReference type="NCBI Taxonomy" id="152421"/>
    <lineage>
        <taxon>Eukaryota</taxon>
        <taxon>Viridiplantae</taxon>
        <taxon>Streptophyta</taxon>
        <taxon>Embryophyta</taxon>
        <taxon>Tracheophyta</taxon>
        <taxon>Spermatophyta</taxon>
        <taxon>Magnoliopsida</taxon>
        <taxon>eudicotyledons</taxon>
        <taxon>Gunneridae</taxon>
        <taxon>Pentapetalae</taxon>
        <taxon>rosids</taxon>
        <taxon>malvids</taxon>
        <taxon>Malvales</taxon>
        <taxon>Dipterocarpaceae</taxon>
        <taxon>Rubroshorea</taxon>
    </lineage>
</organism>
<feature type="domain" description="Reverse transcriptase" evidence="1">
    <location>
        <begin position="105"/>
        <end position="402"/>
    </location>
</feature>
<dbReference type="PANTHER" id="PTHR31635">
    <property type="entry name" value="REVERSE TRANSCRIPTASE DOMAIN-CONTAINING PROTEIN-RELATED"/>
    <property type="match status" value="1"/>
</dbReference>
<gene>
    <name evidence="2" type="ORF">SLEP1_g7505</name>
</gene>
<dbReference type="Proteomes" id="UP001054252">
    <property type="component" value="Unassembled WGS sequence"/>
</dbReference>
<dbReference type="InterPro" id="IPR043502">
    <property type="entry name" value="DNA/RNA_pol_sf"/>
</dbReference>